<keyword evidence="2" id="KW-0805">Transcription regulation</keyword>
<dbReference type="RefSeq" id="WP_379482732.1">
    <property type="nucleotide sequence ID" value="NZ_JBHMCF010000004.1"/>
</dbReference>
<dbReference type="PRINTS" id="PR00039">
    <property type="entry name" value="HTHLYSR"/>
</dbReference>
<dbReference type="PANTHER" id="PTHR30346:SF29">
    <property type="entry name" value="LYSR SUBSTRATE-BINDING"/>
    <property type="match status" value="1"/>
</dbReference>
<keyword evidence="3" id="KW-0238">DNA-binding</keyword>
<dbReference type="Gene3D" id="3.40.190.10">
    <property type="entry name" value="Periplasmic binding protein-like II"/>
    <property type="match status" value="2"/>
</dbReference>
<evidence type="ECO:0000256" key="2">
    <source>
        <dbReference type="ARBA" id="ARBA00023015"/>
    </source>
</evidence>
<dbReference type="EMBL" id="JBHMCF010000004">
    <property type="protein sequence ID" value="MFB9469086.1"/>
    <property type="molecule type" value="Genomic_DNA"/>
</dbReference>
<feature type="domain" description="HTH lysR-type" evidence="5">
    <location>
        <begin position="1"/>
        <end position="58"/>
    </location>
</feature>
<dbReference type="PANTHER" id="PTHR30346">
    <property type="entry name" value="TRANSCRIPTIONAL DUAL REGULATOR HCAR-RELATED"/>
    <property type="match status" value="1"/>
</dbReference>
<evidence type="ECO:0000256" key="4">
    <source>
        <dbReference type="ARBA" id="ARBA00023163"/>
    </source>
</evidence>
<keyword evidence="4" id="KW-0804">Transcription</keyword>
<dbReference type="Pfam" id="PF00126">
    <property type="entry name" value="HTH_1"/>
    <property type="match status" value="1"/>
</dbReference>
<reference evidence="6 7" key="1">
    <citation type="submission" date="2024-09" db="EMBL/GenBank/DDBJ databases">
        <authorList>
            <person name="Sun Q."/>
            <person name="Mori K."/>
        </authorList>
    </citation>
    <scope>NUCLEOTIDE SEQUENCE [LARGE SCALE GENOMIC DNA]</scope>
    <source>
        <strain evidence="6 7">JCM 3324</strain>
    </source>
</reference>
<dbReference type="InterPro" id="IPR036388">
    <property type="entry name" value="WH-like_DNA-bd_sf"/>
</dbReference>
<proteinExistence type="inferred from homology"/>
<dbReference type="SUPFAM" id="SSF46785">
    <property type="entry name" value="Winged helix' DNA-binding domain"/>
    <property type="match status" value="1"/>
</dbReference>
<dbReference type="InterPro" id="IPR036390">
    <property type="entry name" value="WH_DNA-bd_sf"/>
</dbReference>
<gene>
    <name evidence="6" type="ORF">ACFFR3_06185</name>
</gene>
<dbReference type="CDD" id="cd08423">
    <property type="entry name" value="PBP2_LTTR_like_6"/>
    <property type="match status" value="1"/>
</dbReference>
<dbReference type="PROSITE" id="PS50931">
    <property type="entry name" value="HTH_LYSR"/>
    <property type="match status" value="1"/>
</dbReference>
<evidence type="ECO:0000256" key="1">
    <source>
        <dbReference type="ARBA" id="ARBA00009437"/>
    </source>
</evidence>
<sequence length="306" mass="31955">MDANRLLIFREIARTGSIAGAARALGWTQPAVSQHLRHLERQAGAPLVLRRPRGVQLTEAGRALLRHADAIAARLQAAEEDLDALGQRRAGTVRLAVFPSAGATIVPDAISLLGRRHAGIDVRLREAEPPQALALLEAGEVDVAVTFTHTADPIAGEQGAGPGLVRVVVGGDPVRLVLPDDHPHAGPPGAPVDLKVLAGEKWIAGCERCAANLREACGAAGFAPDVRHGTDDYVAAQALIARGLAVGLLPQLALDAALHPGVAVRPALQLRPRTLHLTYHREAGQIPAVAGALRALLDTTAGRRTA</sequence>
<evidence type="ECO:0000256" key="3">
    <source>
        <dbReference type="ARBA" id="ARBA00023125"/>
    </source>
</evidence>
<dbReference type="SUPFAM" id="SSF53850">
    <property type="entry name" value="Periplasmic binding protein-like II"/>
    <property type="match status" value="1"/>
</dbReference>
<evidence type="ECO:0000259" key="5">
    <source>
        <dbReference type="PROSITE" id="PS50931"/>
    </source>
</evidence>
<dbReference type="InterPro" id="IPR000847">
    <property type="entry name" value="LysR_HTH_N"/>
</dbReference>
<dbReference type="Gene3D" id="1.10.10.10">
    <property type="entry name" value="Winged helix-like DNA-binding domain superfamily/Winged helix DNA-binding domain"/>
    <property type="match status" value="1"/>
</dbReference>
<keyword evidence="7" id="KW-1185">Reference proteome</keyword>
<dbReference type="Proteomes" id="UP001589568">
    <property type="component" value="Unassembled WGS sequence"/>
</dbReference>
<dbReference type="Pfam" id="PF03466">
    <property type="entry name" value="LysR_substrate"/>
    <property type="match status" value="1"/>
</dbReference>
<organism evidence="6 7">
    <name type="scientific">Nonomuraea salmonea</name>
    <dbReference type="NCBI Taxonomy" id="46181"/>
    <lineage>
        <taxon>Bacteria</taxon>
        <taxon>Bacillati</taxon>
        <taxon>Actinomycetota</taxon>
        <taxon>Actinomycetes</taxon>
        <taxon>Streptosporangiales</taxon>
        <taxon>Streptosporangiaceae</taxon>
        <taxon>Nonomuraea</taxon>
    </lineage>
</organism>
<name>A0ABV5NFQ9_9ACTN</name>
<accession>A0ABV5NFQ9</accession>
<comment type="similarity">
    <text evidence="1">Belongs to the LysR transcriptional regulatory family.</text>
</comment>
<evidence type="ECO:0000313" key="6">
    <source>
        <dbReference type="EMBL" id="MFB9469086.1"/>
    </source>
</evidence>
<comment type="caution">
    <text evidence="6">The sequence shown here is derived from an EMBL/GenBank/DDBJ whole genome shotgun (WGS) entry which is preliminary data.</text>
</comment>
<evidence type="ECO:0000313" key="7">
    <source>
        <dbReference type="Proteomes" id="UP001589568"/>
    </source>
</evidence>
<protein>
    <submittedName>
        <fullName evidence="6">LysR family transcriptional regulator</fullName>
    </submittedName>
</protein>
<dbReference type="InterPro" id="IPR005119">
    <property type="entry name" value="LysR_subst-bd"/>
</dbReference>